<dbReference type="AlphaFoldDB" id="A0A1B8P1C8"/>
<keyword evidence="1" id="KW-0808">Transferase</keyword>
<dbReference type="GO" id="GO:0004673">
    <property type="term" value="F:protein histidine kinase activity"/>
    <property type="evidence" value="ECO:0007669"/>
    <property type="project" value="UniProtKB-EC"/>
</dbReference>
<evidence type="ECO:0000313" key="2">
    <source>
        <dbReference type="Proteomes" id="UP000092504"/>
    </source>
</evidence>
<proteinExistence type="predicted"/>
<sequence length="48" mass="5271">MHHGLVIMRDRADTLGGNLQVRRRDVGGTLVALDFTPQTARLIAQQTA</sequence>
<reference evidence="1 2" key="1">
    <citation type="submission" date="2016-06" db="EMBL/GenBank/DDBJ databases">
        <title>Genome sequence of halotolerant plant growth promoting strain of Halomonas elongata HEK1 isolated from salterns of Rann of Kutch, Gujarat, India.</title>
        <authorList>
            <person name="Gaba S."/>
            <person name="Singh R.N."/>
            <person name="Abrol S."/>
            <person name="Kaushik R."/>
            <person name="Saxena A.K."/>
        </authorList>
    </citation>
    <scope>NUCLEOTIDE SEQUENCE [LARGE SCALE GENOMIC DNA]</scope>
    <source>
        <strain evidence="1 2">HEK1</strain>
    </source>
</reference>
<accession>A0A1B8P1C8</accession>
<dbReference type="EC" id="2.7.13.3" evidence="1"/>
<organism evidence="1 2">
    <name type="scientific">Halomonas elongata</name>
    <dbReference type="NCBI Taxonomy" id="2746"/>
    <lineage>
        <taxon>Bacteria</taxon>
        <taxon>Pseudomonadati</taxon>
        <taxon>Pseudomonadota</taxon>
        <taxon>Gammaproteobacteria</taxon>
        <taxon>Oceanospirillales</taxon>
        <taxon>Halomonadaceae</taxon>
        <taxon>Halomonas</taxon>
    </lineage>
</organism>
<evidence type="ECO:0000313" key="1">
    <source>
        <dbReference type="EMBL" id="OBX36071.1"/>
    </source>
</evidence>
<name>A0A1B8P1C8_HALEL</name>
<gene>
    <name evidence="1" type="primary">narX_1</name>
    <name evidence="1" type="ORF">A8U91_00407</name>
</gene>
<dbReference type="Proteomes" id="UP000092504">
    <property type="component" value="Unassembled WGS sequence"/>
</dbReference>
<protein>
    <submittedName>
        <fullName evidence="1">Nitrate/nitrite sensor protein NarX</fullName>
        <ecNumber evidence="1">2.7.13.3</ecNumber>
    </submittedName>
</protein>
<dbReference type="PATRIC" id="fig|2746.7.peg.419"/>
<dbReference type="EMBL" id="MAJD01000001">
    <property type="protein sequence ID" value="OBX36071.1"/>
    <property type="molecule type" value="Genomic_DNA"/>
</dbReference>
<comment type="caution">
    <text evidence="1">The sequence shown here is derived from an EMBL/GenBank/DDBJ whole genome shotgun (WGS) entry which is preliminary data.</text>
</comment>